<dbReference type="Proteomes" id="UP001396334">
    <property type="component" value="Unassembled WGS sequence"/>
</dbReference>
<evidence type="ECO:0000313" key="3">
    <source>
        <dbReference type="Proteomes" id="UP001396334"/>
    </source>
</evidence>
<comment type="caution">
    <text evidence="2">The sequence shown here is derived from an EMBL/GenBank/DDBJ whole genome shotgun (WGS) entry which is preliminary data.</text>
</comment>
<keyword evidence="1" id="KW-0732">Signal</keyword>
<name>A0ABR1ZCM9_9ROSI</name>
<feature type="signal peptide" evidence="1">
    <location>
        <begin position="1"/>
        <end position="22"/>
    </location>
</feature>
<feature type="chain" id="PRO_5047443330" evidence="1">
    <location>
        <begin position="23"/>
        <end position="71"/>
    </location>
</feature>
<gene>
    <name evidence="2" type="ORF">V6N11_084159</name>
</gene>
<protein>
    <submittedName>
        <fullName evidence="2">Uncharacterized protein</fullName>
    </submittedName>
</protein>
<reference evidence="2 3" key="1">
    <citation type="journal article" date="2024" name="G3 (Bethesda)">
        <title>Genome assembly of Hibiscus sabdariffa L. provides insights into metabolisms of medicinal natural products.</title>
        <authorList>
            <person name="Kim T."/>
        </authorList>
    </citation>
    <scope>NUCLEOTIDE SEQUENCE [LARGE SCALE GENOMIC DNA]</scope>
    <source>
        <strain evidence="2">TK-2024</strain>
        <tissue evidence="2">Old leaves</tissue>
    </source>
</reference>
<dbReference type="EMBL" id="JBBPBN010001529">
    <property type="protein sequence ID" value="KAK8478027.1"/>
    <property type="molecule type" value="Genomic_DNA"/>
</dbReference>
<accession>A0ABR1ZCM9</accession>
<sequence length="71" mass="7865">MSLWFSPLSVDLLLVYKILSAGQPSRSGRRSSVLKRILRGEWCGFRGRGQLRGSSLEGSLGRMTLLVQATK</sequence>
<proteinExistence type="predicted"/>
<evidence type="ECO:0000313" key="2">
    <source>
        <dbReference type="EMBL" id="KAK8478027.1"/>
    </source>
</evidence>
<evidence type="ECO:0000256" key="1">
    <source>
        <dbReference type="SAM" id="SignalP"/>
    </source>
</evidence>
<keyword evidence="3" id="KW-1185">Reference proteome</keyword>
<organism evidence="2 3">
    <name type="scientific">Hibiscus sabdariffa</name>
    <name type="common">roselle</name>
    <dbReference type="NCBI Taxonomy" id="183260"/>
    <lineage>
        <taxon>Eukaryota</taxon>
        <taxon>Viridiplantae</taxon>
        <taxon>Streptophyta</taxon>
        <taxon>Embryophyta</taxon>
        <taxon>Tracheophyta</taxon>
        <taxon>Spermatophyta</taxon>
        <taxon>Magnoliopsida</taxon>
        <taxon>eudicotyledons</taxon>
        <taxon>Gunneridae</taxon>
        <taxon>Pentapetalae</taxon>
        <taxon>rosids</taxon>
        <taxon>malvids</taxon>
        <taxon>Malvales</taxon>
        <taxon>Malvaceae</taxon>
        <taxon>Malvoideae</taxon>
        <taxon>Hibiscus</taxon>
    </lineage>
</organism>